<dbReference type="Gene3D" id="2.40.170.20">
    <property type="entry name" value="TonB-dependent receptor, beta-barrel domain"/>
    <property type="match status" value="1"/>
</dbReference>
<evidence type="ECO:0000256" key="7">
    <source>
        <dbReference type="ARBA" id="ARBA00023136"/>
    </source>
</evidence>
<keyword evidence="9 10" id="KW-0998">Cell outer membrane</keyword>
<protein>
    <submittedName>
        <fullName evidence="14">Colicin I receptor</fullName>
    </submittedName>
</protein>
<proteinExistence type="inferred from homology"/>
<dbReference type="EMBL" id="MORL01000003">
    <property type="protein sequence ID" value="OIN59977.1"/>
    <property type="molecule type" value="Genomic_DNA"/>
</dbReference>
<organism evidence="14 15">
    <name type="scientific">Arsenicibacter rosenii</name>
    <dbReference type="NCBI Taxonomy" id="1750698"/>
    <lineage>
        <taxon>Bacteria</taxon>
        <taxon>Pseudomonadati</taxon>
        <taxon>Bacteroidota</taxon>
        <taxon>Cytophagia</taxon>
        <taxon>Cytophagales</taxon>
        <taxon>Spirosomataceae</taxon>
        <taxon>Arsenicibacter</taxon>
    </lineage>
</organism>
<keyword evidence="6 11" id="KW-0798">TonB box</keyword>
<evidence type="ECO:0000256" key="11">
    <source>
        <dbReference type="RuleBase" id="RU003357"/>
    </source>
</evidence>
<evidence type="ECO:0000313" key="15">
    <source>
        <dbReference type="Proteomes" id="UP000181790"/>
    </source>
</evidence>
<comment type="subcellular location">
    <subcellularLocation>
        <location evidence="1 10">Cell outer membrane</location>
        <topology evidence="1 10">Multi-pass membrane protein</topology>
    </subcellularLocation>
</comment>
<evidence type="ECO:0000256" key="6">
    <source>
        <dbReference type="ARBA" id="ARBA00023077"/>
    </source>
</evidence>
<dbReference type="Pfam" id="PF00593">
    <property type="entry name" value="TonB_dep_Rec_b-barrel"/>
    <property type="match status" value="1"/>
</dbReference>
<dbReference type="GO" id="GO:0009279">
    <property type="term" value="C:cell outer membrane"/>
    <property type="evidence" value="ECO:0007669"/>
    <property type="project" value="UniProtKB-SubCell"/>
</dbReference>
<evidence type="ECO:0000256" key="2">
    <source>
        <dbReference type="ARBA" id="ARBA00022448"/>
    </source>
</evidence>
<dbReference type="Pfam" id="PF07715">
    <property type="entry name" value="Plug"/>
    <property type="match status" value="1"/>
</dbReference>
<dbReference type="InterPro" id="IPR036942">
    <property type="entry name" value="Beta-barrel_TonB_sf"/>
</dbReference>
<comment type="caution">
    <text evidence="14">The sequence shown here is derived from an EMBL/GenBank/DDBJ whole genome shotgun (WGS) entry which is preliminary data.</text>
</comment>
<evidence type="ECO:0000313" key="14">
    <source>
        <dbReference type="EMBL" id="OIN59977.1"/>
    </source>
</evidence>
<keyword evidence="4 10" id="KW-0812">Transmembrane</keyword>
<comment type="similarity">
    <text evidence="10 11">Belongs to the TonB-dependent receptor family.</text>
</comment>
<evidence type="ECO:0000256" key="5">
    <source>
        <dbReference type="ARBA" id="ARBA00022729"/>
    </source>
</evidence>
<sequence>MSGPLQPDRPQPRTDSLKTRKLDEVVVTATRTERPMGALPMPVTVIGKQQIRQMGSLRLNDVLQEQTGLAIVTDHGQGVQIQGFAPEYTLILLDGEPLIGRTAGTLELNRLAVGNIRQIEIVKGPSSSLYGSEALAGVINIITDNAGGSGQKQANASVSARYGANRTSDLAADLGLRRGKIGVYAFANRYGSAGYDLSPETAGNTVSPFANYTFSGRVTADISSRLTLSVSGRSFSEKQENRYEATAGSVVVGPGMIADRNLNPVLTFRPNQHWKLTARFYGSYYRTETDLRYQNDGKAYDQSYFEQRFNRPEIQIDHYLNRKHVLTLGVGYNAESVVATRYTDRQRFSNRYAYAQYEWLPNRRWDIIVGGRFDNHSQYASQFSPKASARFELSPTIALRGSTGVGFKAPDFRQLYLNFDNSVVGYSVFGTHELVNSLARLQQLGQIAEVLTDPAQFSDIRAESSVAYNLGLTADLSAAYKLPVTFSVNLFRNDIRDLIETRAVALKTNGQSVFSYVNLNRVFTQGAEFDGSYRISAGSGMLRISAGYQFLLTGDKTVVGQIKRGEVYRRDPETLATQRVKPADYGGLYNRSKHMANVKLFYELPKQGLTVNLRGIYRGRYGFSDRNGNVILDAAPEYVPGYMLWNLSAGKTIKNVTVQAGIDNLFGQTNPQYIPNLAGRLWYTSLRWSVAAPAKN</sequence>
<feature type="domain" description="TonB-dependent receptor plug" evidence="13">
    <location>
        <begin position="39"/>
        <end position="138"/>
    </location>
</feature>
<evidence type="ECO:0000256" key="8">
    <source>
        <dbReference type="ARBA" id="ARBA00023170"/>
    </source>
</evidence>
<evidence type="ECO:0000256" key="3">
    <source>
        <dbReference type="ARBA" id="ARBA00022452"/>
    </source>
</evidence>
<dbReference type="InterPro" id="IPR012910">
    <property type="entry name" value="Plug_dom"/>
</dbReference>
<dbReference type="Proteomes" id="UP000181790">
    <property type="component" value="Unassembled WGS sequence"/>
</dbReference>
<dbReference type="SUPFAM" id="SSF56935">
    <property type="entry name" value="Porins"/>
    <property type="match status" value="1"/>
</dbReference>
<dbReference type="PANTHER" id="PTHR30069:SF29">
    <property type="entry name" value="HEMOGLOBIN AND HEMOGLOBIN-HAPTOGLOBIN-BINDING PROTEIN 1-RELATED"/>
    <property type="match status" value="1"/>
</dbReference>
<keyword evidence="15" id="KW-1185">Reference proteome</keyword>
<dbReference type="GO" id="GO:0015344">
    <property type="term" value="F:siderophore uptake transmembrane transporter activity"/>
    <property type="evidence" value="ECO:0007669"/>
    <property type="project" value="TreeGrafter"/>
</dbReference>
<evidence type="ECO:0000259" key="13">
    <source>
        <dbReference type="Pfam" id="PF07715"/>
    </source>
</evidence>
<dbReference type="Gene3D" id="2.170.130.10">
    <property type="entry name" value="TonB-dependent receptor, plug domain"/>
    <property type="match status" value="1"/>
</dbReference>
<dbReference type="InterPro" id="IPR000531">
    <property type="entry name" value="Beta-barrel_TonB"/>
</dbReference>
<keyword evidence="3 10" id="KW-1134">Transmembrane beta strand</keyword>
<dbReference type="InterPro" id="IPR037066">
    <property type="entry name" value="Plug_dom_sf"/>
</dbReference>
<evidence type="ECO:0000259" key="12">
    <source>
        <dbReference type="Pfam" id="PF00593"/>
    </source>
</evidence>
<keyword evidence="2 10" id="KW-0813">Transport</keyword>
<evidence type="ECO:0000256" key="9">
    <source>
        <dbReference type="ARBA" id="ARBA00023237"/>
    </source>
</evidence>
<dbReference type="AlphaFoldDB" id="A0A1S2VMH7"/>
<dbReference type="GO" id="GO:0044718">
    <property type="term" value="P:siderophore transmembrane transport"/>
    <property type="evidence" value="ECO:0007669"/>
    <property type="project" value="TreeGrafter"/>
</dbReference>
<name>A0A1S2VMH7_9BACT</name>
<keyword evidence="5" id="KW-0732">Signal</keyword>
<evidence type="ECO:0000256" key="4">
    <source>
        <dbReference type="ARBA" id="ARBA00022692"/>
    </source>
</evidence>
<keyword evidence="8 14" id="KW-0675">Receptor</keyword>
<dbReference type="InterPro" id="IPR039426">
    <property type="entry name" value="TonB-dep_rcpt-like"/>
</dbReference>
<dbReference type="PANTHER" id="PTHR30069">
    <property type="entry name" value="TONB-DEPENDENT OUTER MEMBRANE RECEPTOR"/>
    <property type="match status" value="1"/>
</dbReference>
<gene>
    <name evidence="14" type="ORF">BLX24_07045</name>
</gene>
<evidence type="ECO:0000256" key="1">
    <source>
        <dbReference type="ARBA" id="ARBA00004571"/>
    </source>
</evidence>
<dbReference type="PROSITE" id="PS52016">
    <property type="entry name" value="TONB_DEPENDENT_REC_3"/>
    <property type="match status" value="1"/>
</dbReference>
<feature type="domain" description="TonB-dependent receptor-like beta-barrel" evidence="12">
    <location>
        <begin position="266"/>
        <end position="665"/>
    </location>
</feature>
<accession>A0A1S2VMH7</accession>
<keyword evidence="7 10" id="KW-0472">Membrane</keyword>
<dbReference type="CDD" id="cd01347">
    <property type="entry name" value="ligand_gated_channel"/>
    <property type="match status" value="1"/>
</dbReference>
<evidence type="ECO:0000256" key="10">
    <source>
        <dbReference type="PROSITE-ProRule" id="PRU01360"/>
    </source>
</evidence>
<reference evidence="14 15" key="1">
    <citation type="submission" date="2016-10" db="EMBL/GenBank/DDBJ databases">
        <title>Arsenicibacter rosenii gen. nov., sp. nov., an efficient arsenic-methylating bacterium isolated from an arsenic-contaminated paddy soil.</title>
        <authorList>
            <person name="Huang K."/>
        </authorList>
    </citation>
    <scope>NUCLEOTIDE SEQUENCE [LARGE SCALE GENOMIC DNA]</scope>
    <source>
        <strain evidence="14 15">SM-1</strain>
    </source>
</reference>